<organism evidence="1 2">
    <name type="scientific">Promethearchaeum syntrophicum</name>
    <dbReference type="NCBI Taxonomy" id="2594042"/>
    <lineage>
        <taxon>Archaea</taxon>
        <taxon>Promethearchaeati</taxon>
        <taxon>Promethearchaeota</taxon>
        <taxon>Promethearchaeia</taxon>
        <taxon>Promethearchaeales</taxon>
        <taxon>Promethearchaeaceae</taxon>
        <taxon>Promethearchaeum</taxon>
    </lineage>
</organism>
<gene>
    <name evidence="1" type="ORF">DSAG12_03863</name>
</gene>
<dbReference type="KEGG" id="psyt:DSAG12_03863"/>
<proteinExistence type="predicted"/>
<accession>A0A5B9DG48</accession>
<protein>
    <submittedName>
        <fullName evidence="1">Uncharacterized protein</fullName>
    </submittedName>
</protein>
<evidence type="ECO:0000313" key="1">
    <source>
        <dbReference type="EMBL" id="QEE18025.2"/>
    </source>
</evidence>
<dbReference type="AlphaFoldDB" id="A0A5B9DG48"/>
<evidence type="ECO:0000313" key="2">
    <source>
        <dbReference type="Proteomes" id="UP000321408"/>
    </source>
</evidence>
<reference evidence="1 2" key="1">
    <citation type="journal article" date="2020" name="Nature">
        <title>Isolation of an archaeon at the prokaryote-eukaryote interface.</title>
        <authorList>
            <person name="Imachi H."/>
            <person name="Nobu M.K."/>
            <person name="Nakahara N."/>
            <person name="Morono Y."/>
            <person name="Ogawara M."/>
            <person name="Takaki Y."/>
            <person name="Takano Y."/>
            <person name="Uematsu K."/>
            <person name="Ikuta T."/>
            <person name="Ito M."/>
            <person name="Matsui Y."/>
            <person name="Miyazaki M."/>
            <person name="Murata K."/>
            <person name="Saito Y."/>
            <person name="Sakai S."/>
            <person name="Song C."/>
            <person name="Tasumi E."/>
            <person name="Yamanaka Y."/>
            <person name="Yamaguchi T."/>
            <person name="Kamagata Y."/>
            <person name="Tamaki H."/>
            <person name="Takai K."/>
        </authorList>
    </citation>
    <scope>NUCLEOTIDE SEQUENCE [LARGE SCALE GENOMIC DNA]</scope>
    <source>
        <strain evidence="1 2">MK-D1</strain>
    </source>
</reference>
<reference evidence="1 2" key="2">
    <citation type="journal article" date="2024" name="Int. J. Syst. Evol. Microbiol.">
        <title>Promethearchaeum syntrophicum gen. nov., sp. nov., an anaerobic, obligately syntrophic archaeon, the first isolate of the lineage 'Asgard' archaea, and proposal of the new archaeal phylum Promethearchaeota phyl. nov. and kingdom Promethearchaeati regn. nov.</title>
        <authorList>
            <person name="Imachi H."/>
            <person name="Nobu M.K."/>
            <person name="Kato S."/>
            <person name="Takaki Y."/>
            <person name="Miyazaki M."/>
            <person name="Miyata M."/>
            <person name="Ogawara M."/>
            <person name="Saito Y."/>
            <person name="Sakai S."/>
            <person name="Tahara Y.O."/>
            <person name="Takano Y."/>
            <person name="Tasumi E."/>
            <person name="Uematsu K."/>
            <person name="Yoshimura T."/>
            <person name="Itoh T."/>
            <person name="Ohkuma M."/>
            <person name="Takai K."/>
        </authorList>
    </citation>
    <scope>NUCLEOTIDE SEQUENCE [LARGE SCALE GENOMIC DNA]</scope>
    <source>
        <strain evidence="1 2">MK-D1</strain>
    </source>
</reference>
<sequence>MESSDRGLKIGTIAPNFSSTNISDDKIFDLHDEVKKYRGVLINFIRGNF</sequence>
<name>A0A5B9DG48_9ARCH</name>
<dbReference type="Proteomes" id="UP000321408">
    <property type="component" value="Chromosome"/>
</dbReference>
<dbReference type="EMBL" id="CP042905">
    <property type="protein sequence ID" value="QEE18025.2"/>
    <property type="molecule type" value="Genomic_DNA"/>
</dbReference>
<keyword evidence="2" id="KW-1185">Reference proteome</keyword>